<dbReference type="NCBIfam" id="TIGR02532">
    <property type="entry name" value="IV_pilin_GFxxxE"/>
    <property type="match status" value="1"/>
</dbReference>
<evidence type="ECO:0008006" key="4">
    <source>
        <dbReference type="Google" id="ProtNLM"/>
    </source>
</evidence>
<dbReference type="AlphaFoldDB" id="A0A1F7Z4E1"/>
<keyword evidence="1" id="KW-1133">Transmembrane helix</keyword>
<dbReference type="Proteomes" id="UP000177169">
    <property type="component" value="Unassembled WGS sequence"/>
</dbReference>
<gene>
    <name evidence="2" type="ORF">A3D01_00900</name>
</gene>
<dbReference type="STRING" id="1802505.A3D01_00900"/>
<comment type="caution">
    <text evidence="2">The sequence shown here is derived from an EMBL/GenBank/DDBJ whole genome shotgun (WGS) entry which is preliminary data.</text>
</comment>
<evidence type="ECO:0000313" key="3">
    <source>
        <dbReference type="Proteomes" id="UP000177169"/>
    </source>
</evidence>
<feature type="transmembrane region" description="Helical" evidence="1">
    <location>
        <begin position="12"/>
        <end position="32"/>
    </location>
</feature>
<accession>A0A1F7Z4E1</accession>
<name>A0A1F7Z4E1_9BACT</name>
<keyword evidence="1" id="KW-0472">Membrane</keyword>
<protein>
    <recommendedName>
        <fullName evidence="4">Type II secretion system protein GspG C-terminal domain-containing protein</fullName>
    </recommendedName>
</protein>
<reference evidence="2 3" key="1">
    <citation type="journal article" date="2016" name="Nat. Commun.">
        <title>Thousands of microbial genomes shed light on interconnected biogeochemical processes in an aquifer system.</title>
        <authorList>
            <person name="Anantharaman K."/>
            <person name="Brown C.T."/>
            <person name="Hug L.A."/>
            <person name="Sharon I."/>
            <person name="Castelle C.J."/>
            <person name="Probst A.J."/>
            <person name="Thomas B.C."/>
            <person name="Singh A."/>
            <person name="Wilkins M.J."/>
            <person name="Karaoz U."/>
            <person name="Brodie E.L."/>
            <person name="Williams K.H."/>
            <person name="Hubbard S.S."/>
            <person name="Banfield J.F."/>
        </authorList>
    </citation>
    <scope>NUCLEOTIDE SEQUENCE [LARGE SCALE GENOMIC DNA]</scope>
</reference>
<proteinExistence type="predicted"/>
<evidence type="ECO:0000313" key="2">
    <source>
        <dbReference type="EMBL" id="OGM34314.1"/>
    </source>
</evidence>
<keyword evidence="1" id="KW-0812">Transmembrane</keyword>
<sequence>MRKRLLRGFTLIELLIVIAIIGALAAFIYSFINPTEMTARARDAGRIGGVTQLGKAILDYNLNKDMYPTDSTWDVDLENIKEVGRFPGGIRYAYTTVTSCTTNVKPSTNPTFCYAEDSMNSYGALVFAKLESKKQTSKCTLPEEIYVTFSTEDNFTGLICSNGDPSPWAKGTMSYIN</sequence>
<evidence type="ECO:0000256" key="1">
    <source>
        <dbReference type="SAM" id="Phobius"/>
    </source>
</evidence>
<dbReference type="SUPFAM" id="SSF54523">
    <property type="entry name" value="Pili subunits"/>
    <property type="match status" value="1"/>
</dbReference>
<organism evidence="2 3">
    <name type="scientific">Candidatus Woesebacteria bacterium RIFCSPHIGHO2_02_FULL_39_13</name>
    <dbReference type="NCBI Taxonomy" id="1802505"/>
    <lineage>
        <taxon>Bacteria</taxon>
        <taxon>Candidatus Woeseibacteriota</taxon>
    </lineage>
</organism>
<dbReference type="Pfam" id="PF07963">
    <property type="entry name" value="N_methyl"/>
    <property type="match status" value="1"/>
</dbReference>
<dbReference type="PROSITE" id="PS00409">
    <property type="entry name" value="PROKAR_NTER_METHYL"/>
    <property type="match status" value="1"/>
</dbReference>
<dbReference type="InterPro" id="IPR045584">
    <property type="entry name" value="Pilin-like"/>
</dbReference>
<dbReference type="InterPro" id="IPR012902">
    <property type="entry name" value="N_methyl_site"/>
</dbReference>
<dbReference type="Gene3D" id="3.30.700.10">
    <property type="entry name" value="Glycoprotein, Type 4 Pilin"/>
    <property type="match status" value="1"/>
</dbReference>
<dbReference type="EMBL" id="MGGR01000007">
    <property type="protein sequence ID" value="OGM34314.1"/>
    <property type="molecule type" value="Genomic_DNA"/>
</dbReference>